<dbReference type="InterPro" id="IPR036237">
    <property type="entry name" value="Xyl_isomerase-like_sf"/>
</dbReference>
<gene>
    <name evidence="2" type="ORF">C7383_103367</name>
</gene>
<evidence type="ECO:0000259" key="1">
    <source>
        <dbReference type="Pfam" id="PF01261"/>
    </source>
</evidence>
<dbReference type="PANTHER" id="PTHR12110">
    <property type="entry name" value="HYDROXYPYRUVATE ISOMERASE"/>
    <property type="match status" value="1"/>
</dbReference>
<accession>A0AB73T7P0</accession>
<evidence type="ECO:0000313" key="3">
    <source>
        <dbReference type="Proteomes" id="UP000245412"/>
    </source>
</evidence>
<dbReference type="Pfam" id="PF01261">
    <property type="entry name" value="AP_endonuc_2"/>
    <property type="match status" value="1"/>
</dbReference>
<dbReference type="PANTHER" id="PTHR12110:SF41">
    <property type="entry name" value="INOSOSE DEHYDRATASE"/>
    <property type="match status" value="1"/>
</dbReference>
<evidence type="ECO:0000313" key="2">
    <source>
        <dbReference type="EMBL" id="PWJ77521.1"/>
    </source>
</evidence>
<comment type="caution">
    <text evidence="2">The sequence shown here is derived from an EMBL/GenBank/DDBJ whole genome shotgun (WGS) entry which is preliminary data.</text>
</comment>
<sequence length="267" mass="30912">MSMTKISLQLYSVREHTQTPEDLKETLKKLRNIGYQAIQGGRAAGMTKEEYKEVLDSLGISMTSYAADLPEIAGDLKGYIEDCHYFGQDEIMIGCLPAEYRRDEDTYRQGIAKMNEVGRELKKEGIYLSFHNHAQEFRRFAKSGRRAADMIFEETDPQAVRFIWDTHWIAAGGEDVLEWIRKSQGRMQYLHVKDLRVTYSAMASDTEYVRKEWAEIGEGNLPWEQIIRLGESLGIKAYIVEQDQTYERDPFDAVEISYKKLRKLGLK</sequence>
<reference evidence="2 3" key="1">
    <citation type="submission" date="2018-05" db="EMBL/GenBank/DDBJ databases">
        <authorList>
            <person name="Goeker M."/>
            <person name="Huntemann M."/>
            <person name="Clum A."/>
            <person name="Pillay M."/>
            <person name="Palaniappan K."/>
            <person name="Varghese N."/>
            <person name="Mikhailova N."/>
            <person name="Stamatis D."/>
            <person name="Reddy T."/>
            <person name="Daum C."/>
            <person name="Shapiro N."/>
            <person name="Ivanova N."/>
            <person name="Kyrpides N."/>
            <person name="Woyke T."/>
        </authorList>
    </citation>
    <scope>NUCLEOTIDE SEQUENCE [LARGE SCALE GENOMIC DNA]</scope>
    <source>
        <strain evidence="2 3">DSM 26524</strain>
    </source>
</reference>
<keyword evidence="2" id="KW-0413">Isomerase</keyword>
<organism evidence="2 3">
    <name type="scientific">Murimonas intestini</name>
    <dbReference type="NCBI Taxonomy" id="1337051"/>
    <lineage>
        <taxon>Bacteria</taxon>
        <taxon>Bacillati</taxon>
        <taxon>Bacillota</taxon>
        <taxon>Clostridia</taxon>
        <taxon>Lachnospirales</taxon>
        <taxon>Lachnospiraceae</taxon>
        <taxon>Murimonas</taxon>
    </lineage>
</organism>
<dbReference type="InterPro" id="IPR013022">
    <property type="entry name" value="Xyl_isomerase-like_TIM-brl"/>
</dbReference>
<dbReference type="AlphaFoldDB" id="A0AB73T7P0"/>
<protein>
    <submittedName>
        <fullName evidence="2">Sugar phosphate isomerase/epimerase</fullName>
    </submittedName>
</protein>
<name>A0AB73T7P0_9FIRM</name>
<dbReference type="GO" id="GO:0016853">
    <property type="term" value="F:isomerase activity"/>
    <property type="evidence" value="ECO:0007669"/>
    <property type="project" value="UniProtKB-KW"/>
</dbReference>
<keyword evidence="3" id="KW-1185">Reference proteome</keyword>
<dbReference type="SUPFAM" id="SSF51658">
    <property type="entry name" value="Xylose isomerase-like"/>
    <property type="match status" value="1"/>
</dbReference>
<proteinExistence type="predicted"/>
<dbReference type="InterPro" id="IPR050312">
    <property type="entry name" value="IolE/XylAMocC-like"/>
</dbReference>
<dbReference type="Gene3D" id="3.20.20.150">
    <property type="entry name" value="Divalent-metal-dependent TIM barrel enzymes"/>
    <property type="match status" value="1"/>
</dbReference>
<feature type="domain" description="Xylose isomerase-like TIM barrel" evidence="1">
    <location>
        <begin position="28"/>
        <end position="235"/>
    </location>
</feature>
<dbReference type="EMBL" id="QGGY01000003">
    <property type="protein sequence ID" value="PWJ77521.1"/>
    <property type="molecule type" value="Genomic_DNA"/>
</dbReference>
<dbReference type="Proteomes" id="UP000245412">
    <property type="component" value="Unassembled WGS sequence"/>
</dbReference>